<accession>A0A8R7Q0H7</accession>
<evidence type="ECO:0000313" key="3">
    <source>
        <dbReference type="Proteomes" id="UP000015106"/>
    </source>
</evidence>
<name>A0A8R7Q0H7_TRIUA</name>
<dbReference type="Gramene" id="TuG1812G0300005913.01.T01">
    <property type="protein sequence ID" value="TuG1812G0300005913.01.T01.cds443317"/>
    <property type="gene ID" value="TuG1812G0300005913.01"/>
</dbReference>
<keyword evidence="3" id="KW-1185">Reference proteome</keyword>
<proteinExistence type="predicted"/>
<reference evidence="2" key="3">
    <citation type="submission" date="2022-06" db="UniProtKB">
        <authorList>
            <consortium name="EnsemblPlants"/>
        </authorList>
    </citation>
    <scope>IDENTIFICATION</scope>
</reference>
<feature type="compositionally biased region" description="Low complexity" evidence="1">
    <location>
        <begin position="43"/>
        <end position="60"/>
    </location>
</feature>
<organism evidence="2 3">
    <name type="scientific">Triticum urartu</name>
    <name type="common">Red wild einkorn</name>
    <name type="synonym">Crithodium urartu</name>
    <dbReference type="NCBI Taxonomy" id="4572"/>
    <lineage>
        <taxon>Eukaryota</taxon>
        <taxon>Viridiplantae</taxon>
        <taxon>Streptophyta</taxon>
        <taxon>Embryophyta</taxon>
        <taxon>Tracheophyta</taxon>
        <taxon>Spermatophyta</taxon>
        <taxon>Magnoliopsida</taxon>
        <taxon>Liliopsida</taxon>
        <taxon>Poales</taxon>
        <taxon>Poaceae</taxon>
        <taxon>BOP clade</taxon>
        <taxon>Pooideae</taxon>
        <taxon>Triticodae</taxon>
        <taxon>Triticeae</taxon>
        <taxon>Triticinae</taxon>
        <taxon>Triticum</taxon>
    </lineage>
</organism>
<dbReference type="Proteomes" id="UP000015106">
    <property type="component" value="Chromosome 3"/>
</dbReference>
<sequence>MSNFMSNCCLWSTAGVTRANSDGFLGLVGNRKLCSGTLALVGTRARTPSGPTTSSSPSSAGEEEESLTPSLSFFSMANWIVLTWSRPLCSSSETRLFSCCMLSTSPWNLPAL</sequence>
<evidence type="ECO:0000313" key="2">
    <source>
        <dbReference type="EnsemblPlants" id="TuG1812G0300005913.01.T01.cds443317"/>
    </source>
</evidence>
<reference evidence="3" key="1">
    <citation type="journal article" date="2013" name="Nature">
        <title>Draft genome of the wheat A-genome progenitor Triticum urartu.</title>
        <authorList>
            <person name="Ling H.Q."/>
            <person name="Zhao S."/>
            <person name="Liu D."/>
            <person name="Wang J."/>
            <person name="Sun H."/>
            <person name="Zhang C."/>
            <person name="Fan H."/>
            <person name="Li D."/>
            <person name="Dong L."/>
            <person name="Tao Y."/>
            <person name="Gao C."/>
            <person name="Wu H."/>
            <person name="Li Y."/>
            <person name="Cui Y."/>
            <person name="Guo X."/>
            <person name="Zheng S."/>
            <person name="Wang B."/>
            <person name="Yu K."/>
            <person name="Liang Q."/>
            <person name="Yang W."/>
            <person name="Lou X."/>
            <person name="Chen J."/>
            <person name="Feng M."/>
            <person name="Jian J."/>
            <person name="Zhang X."/>
            <person name="Luo G."/>
            <person name="Jiang Y."/>
            <person name="Liu J."/>
            <person name="Wang Z."/>
            <person name="Sha Y."/>
            <person name="Zhang B."/>
            <person name="Wu H."/>
            <person name="Tang D."/>
            <person name="Shen Q."/>
            <person name="Xue P."/>
            <person name="Zou S."/>
            <person name="Wang X."/>
            <person name="Liu X."/>
            <person name="Wang F."/>
            <person name="Yang Y."/>
            <person name="An X."/>
            <person name="Dong Z."/>
            <person name="Zhang K."/>
            <person name="Zhang X."/>
            <person name="Luo M.C."/>
            <person name="Dvorak J."/>
            <person name="Tong Y."/>
            <person name="Wang J."/>
            <person name="Yang H."/>
            <person name="Li Z."/>
            <person name="Wang D."/>
            <person name="Zhang A."/>
            <person name="Wang J."/>
        </authorList>
    </citation>
    <scope>NUCLEOTIDE SEQUENCE</scope>
    <source>
        <strain evidence="3">cv. G1812</strain>
    </source>
</reference>
<dbReference type="AlphaFoldDB" id="A0A8R7Q0H7"/>
<feature type="region of interest" description="Disordered" evidence="1">
    <location>
        <begin position="43"/>
        <end position="64"/>
    </location>
</feature>
<reference evidence="2" key="2">
    <citation type="submission" date="2018-03" db="EMBL/GenBank/DDBJ databases">
        <title>The Triticum urartu genome reveals the dynamic nature of wheat genome evolution.</title>
        <authorList>
            <person name="Ling H."/>
            <person name="Ma B."/>
            <person name="Shi X."/>
            <person name="Liu H."/>
            <person name="Dong L."/>
            <person name="Sun H."/>
            <person name="Cao Y."/>
            <person name="Gao Q."/>
            <person name="Zheng S."/>
            <person name="Li Y."/>
            <person name="Yu Y."/>
            <person name="Du H."/>
            <person name="Qi M."/>
            <person name="Li Y."/>
            <person name="Yu H."/>
            <person name="Cui Y."/>
            <person name="Wang N."/>
            <person name="Chen C."/>
            <person name="Wu H."/>
            <person name="Zhao Y."/>
            <person name="Zhang J."/>
            <person name="Li Y."/>
            <person name="Zhou W."/>
            <person name="Zhang B."/>
            <person name="Hu W."/>
            <person name="Eijk M."/>
            <person name="Tang J."/>
            <person name="Witsenboer H."/>
            <person name="Zhao S."/>
            <person name="Li Z."/>
            <person name="Zhang A."/>
            <person name="Wang D."/>
            <person name="Liang C."/>
        </authorList>
    </citation>
    <scope>NUCLEOTIDE SEQUENCE [LARGE SCALE GENOMIC DNA]</scope>
    <source>
        <strain evidence="2">cv. G1812</strain>
    </source>
</reference>
<evidence type="ECO:0000256" key="1">
    <source>
        <dbReference type="SAM" id="MobiDB-lite"/>
    </source>
</evidence>
<protein>
    <submittedName>
        <fullName evidence="2">Uncharacterized protein</fullName>
    </submittedName>
</protein>
<dbReference type="EnsemblPlants" id="TuG1812G0300005913.01.T01">
    <property type="protein sequence ID" value="TuG1812G0300005913.01.T01.cds443317"/>
    <property type="gene ID" value="TuG1812G0300005913.01"/>
</dbReference>